<evidence type="ECO:0000313" key="3">
    <source>
        <dbReference type="Proteomes" id="UP001432146"/>
    </source>
</evidence>
<proteinExistence type="predicted"/>
<keyword evidence="3" id="KW-1185">Reference proteome</keyword>
<organism evidence="2 3">
    <name type="scientific">Tetragonisca angustula</name>
    <dbReference type="NCBI Taxonomy" id="166442"/>
    <lineage>
        <taxon>Eukaryota</taxon>
        <taxon>Metazoa</taxon>
        <taxon>Ecdysozoa</taxon>
        <taxon>Arthropoda</taxon>
        <taxon>Hexapoda</taxon>
        <taxon>Insecta</taxon>
        <taxon>Pterygota</taxon>
        <taxon>Neoptera</taxon>
        <taxon>Endopterygota</taxon>
        <taxon>Hymenoptera</taxon>
        <taxon>Apocrita</taxon>
        <taxon>Aculeata</taxon>
        <taxon>Apoidea</taxon>
        <taxon>Anthophila</taxon>
        <taxon>Apidae</taxon>
        <taxon>Tetragonisca</taxon>
    </lineage>
</organism>
<accession>A0AAW0ZVX8</accession>
<gene>
    <name evidence="2" type="ORF">QLX08_005941</name>
</gene>
<protein>
    <submittedName>
        <fullName evidence="2">Uncharacterized protein</fullName>
    </submittedName>
</protein>
<evidence type="ECO:0000313" key="2">
    <source>
        <dbReference type="EMBL" id="KAK9301830.1"/>
    </source>
</evidence>
<evidence type="ECO:0000256" key="1">
    <source>
        <dbReference type="SAM" id="MobiDB-lite"/>
    </source>
</evidence>
<dbReference type="EMBL" id="JAWNGG020000105">
    <property type="protein sequence ID" value="KAK9301830.1"/>
    <property type="molecule type" value="Genomic_DNA"/>
</dbReference>
<dbReference type="Proteomes" id="UP001432146">
    <property type="component" value="Unassembled WGS sequence"/>
</dbReference>
<sequence length="81" mass="9093">MDTEPEMPPIQLKISRSGTQYTAQDITNVTKNTPEMSTGLPTHSAQMPINTVLSTHLVQNKKRKILPSKEIINTYTQILTQ</sequence>
<name>A0AAW0ZVX8_9HYME</name>
<comment type="caution">
    <text evidence="2">The sequence shown here is derived from an EMBL/GenBank/DDBJ whole genome shotgun (WGS) entry which is preliminary data.</text>
</comment>
<dbReference type="AlphaFoldDB" id="A0AAW0ZVX8"/>
<feature type="region of interest" description="Disordered" evidence="1">
    <location>
        <begin position="1"/>
        <end position="22"/>
    </location>
</feature>
<reference evidence="2 3" key="1">
    <citation type="submission" date="2024-05" db="EMBL/GenBank/DDBJ databases">
        <title>The nuclear and mitochondrial genome assemblies of Tetragonisca angustula (Apidae: Meliponini), a tiny yet remarkable pollinator in the Neotropics.</title>
        <authorList>
            <person name="Ferrari R."/>
            <person name="Ricardo P.C."/>
            <person name="Dias F.C."/>
            <person name="Araujo N.S."/>
            <person name="Soares D.O."/>
            <person name="Zhou Q.-S."/>
            <person name="Zhu C.-D."/>
            <person name="Coutinho L."/>
            <person name="Airas M.C."/>
            <person name="Batista T.M."/>
        </authorList>
    </citation>
    <scope>NUCLEOTIDE SEQUENCE [LARGE SCALE GENOMIC DNA]</scope>
    <source>
        <strain evidence="2">ASF017062</strain>
        <tissue evidence="2">Abdomen</tissue>
    </source>
</reference>